<reference evidence="1 2" key="1">
    <citation type="journal article" date="2015" name="Nature">
        <title>rRNA introns, odd ribosomes, and small enigmatic genomes across a large radiation of phyla.</title>
        <authorList>
            <person name="Brown C.T."/>
            <person name="Hug L.A."/>
            <person name="Thomas B.C."/>
            <person name="Sharon I."/>
            <person name="Castelle C.J."/>
            <person name="Singh A."/>
            <person name="Wilkins M.J."/>
            <person name="Williams K.H."/>
            <person name="Banfield J.F."/>
        </authorList>
    </citation>
    <scope>NUCLEOTIDE SEQUENCE [LARGE SCALE GENOMIC DNA]</scope>
</reference>
<dbReference type="Proteomes" id="UP000033977">
    <property type="component" value="Unassembled WGS sequence"/>
</dbReference>
<accession>A0A0G1IE55</accession>
<dbReference type="AlphaFoldDB" id="A0A0G1IE55"/>
<dbReference type="Gene3D" id="1.10.530.10">
    <property type="match status" value="1"/>
</dbReference>
<comment type="caution">
    <text evidence="1">The sequence shown here is derived from an EMBL/GenBank/DDBJ whole genome shotgun (WGS) entry which is preliminary data.</text>
</comment>
<organism evidence="1 2">
    <name type="scientific">Candidatus Giovannonibacteria bacterium GW2011_GWB1_44_23</name>
    <dbReference type="NCBI Taxonomy" id="1618652"/>
    <lineage>
        <taxon>Bacteria</taxon>
        <taxon>Candidatus Giovannoniibacteriota</taxon>
    </lineage>
</organism>
<dbReference type="EMBL" id="LCIN01000002">
    <property type="protein sequence ID" value="KKT57656.1"/>
    <property type="molecule type" value="Genomic_DNA"/>
</dbReference>
<evidence type="ECO:0000313" key="1">
    <source>
        <dbReference type="EMBL" id="KKT57656.1"/>
    </source>
</evidence>
<proteinExistence type="predicted"/>
<sequence length="410" mass="46880">MYSFFTTVLKRLIVFLAVLLCWLRISGAAEFTPELLEKKSLVCREVLKTKPVHYYTFRGAVVAKEIVLCAYSLSTDRVETVSIKSGISGNQATLAFNVLTPGYRIERVRGQGITHFYFKISGRGGEELILLDGRHLDLETKKSLFYFPFDNIFLSKKSASRGYRFLLDVITFAQNEICALGVKSRAYPGSMLCELFNDRFIATLIFIEQADDGEFFNKCPALESLPLAENRVYANCPEYAIFKTLTHIDRNREKAYSAVASRKGARGITQFMNTKQYPTYGETVRDYPEANLIPDYRIGSSEMRNAVKATICYLDKILRRLPQSAREEFRDDFIFGGLFLITGYNGGPEKAKSLYHAFHGLSKNNWKALEISEFKPGKTVRRETAGYIEKYLFSWPVIEKLDRWLSEGQY</sequence>
<protein>
    <submittedName>
        <fullName evidence="1">Uncharacterized protein</fullName>
    </submittedName>
</protein>
<name>A0A0G1IE55_9BACT</name>
<evidence type="ECO:0000313" key="2">
    <source>
        <dbReference type="Proteomes" id="UP000033977"/>
    </source>
</evidence>
<gene>
    <name evidence="1" type="ORF">UW49_C0002G0052</name>
</gene>